<keyword evidence="9" id="KW-0285">Flavoprotein</keyword>
<dbReference type="Gene3D" id="3.50.50.60">
    <property type="entry name" value="FAD/NAD(P)-binding domain"/>
    <property type="match status" value="2"/>
</dbReference>
<dbReference type="PRINTS" id="PR00757">
    <property type="entry name" value="AMINEOXDASEF"/>
</dbReference>
<dbReference type="Gene3D" id="1.10.405.10">
    <property type="entry name" value="Guanine Nucleotide Dissociation Inhibitor, domain 1"/>
    <property type="match status" value="2"/>
</dbReference>
<dbReference type="Gene3D" id="3.90.660.10">
    <property type="match status" value="2"/>
</dbReference>
<reference evidence="11 12" key="1">
    <citation type="journal article" date="2018" name="J. Allergy Clin. Immunol.">
        <title>High-quality assembly of Dermatophagoides pteronyssinus genome and transcriptome reveals a wide range of novel allergens.</title>
        <authorList>
            <person name="Liu X.Y."/>
            <person name="Yang K.Y."/>
            <person name="Wang M.Q."/>
            <person name="Kwok J.S."/>
            <person name="Zeng X."/>
            <person name="Yang Z."/>
            <person name="Xiao X.J."/>
            <person name="Lau C.P."/>
            <person name="Li Y."/>
            <person name="Huang Z.M."/>
            <person name="Ba J.G."/>
            <person name="Yim A.K."/>
            <person name="Ouyang C.Y."/>
            <person name="Ngai S.M."/>
            <person name="Chan T.F."/>
            <person name="Leung E.L."/>
            <person name="Liu L."/>
            <person name="Liu Z.G."/>
            <person name="Tsui S.K."/>
        </authorList>
    </citation>
    <scope>NUCLEOTIDE SEQUENCE [LARGE SCALE GENOMIC DNA]</scope>
    <source>
        <strain evidence="11">Derp</strain>
    </source>
</reference>
<keyword evidence="12" id="KW-1185">Reference proteome</keyword>
<keyword evidence="9" id="KW-0472">Membrane</keyword>
<comment type="catalytic activity">
    <reaction evidence="6">
        <text>a secondary aliphatic amine + O2 + H2O = a primary amine + an aldehyde + H2O2</text>
        <dbReference type="Rhea" id="RHEA:26414"/>
        <dbReference type="ChEBI" id="CHEBI:15377"/>
        <dbReference type="ChEBI" id="CHEBI:15379"/>
        <dbReference type="ChEBI" id="CHEBI:16240"/>
        <dbReference type="ChEBI" id="CHEBI:17478"/>
        <dbReference type="ChEBI" id="CHEBI:58855"/>
        <dbReference type="ChEBI" id="CHEBI:65296"/>
        <dbReference type="EC" id="1.4.3.4"/>
    </reaction>
</comment>
<dbReference type="Pfam" id="PF01593">
    <property type="entry name" value="Amino_oxidase"/>
    <property type="match status" value="2"/>
</dbReference>
<evidence type="ECO:0000256" key="3">
    <source>
        <dbReference type="ARBA" id="ARBA00005995"/>
    </source>
</evidence>
<keyword evidence="9" id="KW-0274">FAD</keyword>
<comment type="catalytic activity">
    <reaction evidence="8">
        <text>N-acetylputrescine + O2 + H2O = 4-acetamidobutanal + H2O2 + NH4(+)</text>
        <dbReference type="Rhea" id="RHEA:70283"/>
        <dbReference type="ChEBI" id="CHEBI:7386"/>
        <dbReference type="ChEBI" id="CHEBI:15377"/>
        <dbReference type="ChEBI" id="CHEBI:15379"/>
        <dbReference type="ChEBI" id="CHEBI:16240"/>
        <dbReference type="ChEBI" id="CHEBI:28938"/>
        <dbReference type="ChEBI" id="CHEBI:58263"/>
    </reaction>
    <physiologicalReaction direction="left-to-right" evidence="8">
        <dbReference type="Rhea" id="RHEA:70284"/>
    </physiologicalReaction>
</comment>
<evidence type="ECO:0000256" key="4">
    <source>
        <dbReference type="ARBA" id="ARBA00023002"/>
    </source>
</evidence>
<comment type="cofactor">
    <cofactor evidence="1 9">
        <name>FAD</name>
        <dbReference type="ChEBI" id="CHEBI:57692"/>
    </cofactor>
</comment>
<comment type="subcellular location">
    <subcellularLocation>
        <location evidence="2">Mitochondrion outer membrane</location>
        <topology evidence="2">Single-pass type IV membrane protein</topology>
        <orientation evidence="2">Cytoplasmic side</orientation>
    </subcellularLocation>
</comment>
<accession>A0ABQ8JIP5</accession>
<evidence type="ECO:0000256" key="5">
    <source>
        <dbReference type="ARBA" id="ARBA00045409"/>
    </source>
</evidence>
<keyword evidence="9" id="KW-1133">Transmembrane helix</keyword>
<feature type="domain" description="Amine oxidase" evidence="10">
    <location>
        <begin position="23"/>
        <end position="477"/>
    </location>
</feature>
<feature type="domain" description="Amine oxidase" evidence="10">
    <location>
        <begin position="556"/>
        <end position="1001"/>
    </location>
</feature>
<evidence type="ECO:0000256" key="8">
    <source>
        <dbReference type="ARBA" id="ARBA00049430"/>
    </source>
</evidence>
<evidence type="ECO:0000259" key="10">
    <source>
        <dbReference type="Pfam" id="PF01593"/>
    </source>
</evidence>
<reference evidence="11 12" key="2">
    <citation type="journal article" date="2022" name="Mol. Biol. Evol.">
        <title>Comparative Genomics Reveals Insights into the Divergent Evolution of Astigmatic Mites and Household Pest Adaptations.</title>
        <authorList>
            <person name="Xiong Q."/>
            <person name="Wan A.T."/>
            <person name="Liu X."/>
            <person name="Fung C.S."/>
            <person name="Xiao X."/>
            <person name="Malainual N."/>
            <person name="Hou J."/>
            <person name="Wang L."/>
            <person name="Wang M."/>
            <person name="Yang K.Y."/>
            <person name="Cui Y."/>
            <person name="Leung E.L."/>
            <person name="Nong W."/>
            <person name="Shin S.K."/>
            <person name="Au S.W."/>
            <person name="Jeong K.Y."/>
            <person name="Chew F.T."/>
            <person name="Hui J.H."/>
            <person name="Leung T.F."/>
            <person name="Tungtrongchitr A."/>
            <person name="Zhong N."/>
            <person name="Liu Z."/>
            <person name="Tsui S.K."/>
        </authorList>
    </citation>
    <scope>NUCLEOTIDE SEQUENCE [LARGE SCALE GENOMIC DNA]</scope>
    <source>
        <strain evidence="11">Derp</strain>
    </source>
</reference>
<evidence type="ECO:0000256" key="7">
    <source>
        <dbReference type="ARBA" id="ARBA00049354"/>
    </source>
</evidence>
<protein>
    <recommendedName>
        <fullName evidence="9">Amine oxidase</fullName>
        <ecNumber evidence="9">1.4.3.-</ecNumber>
    </recommendedName>
</protein>
<dbReference type="InterPro" id="IPR001613">
    <property type="entry name" value="Flavin_amine_oxidase"/>
</dbReference>
<dbReference type="SUPFAM" id="SSF51905">
    <property type="entry name" value="FAD/NAD(P)-binding domain"/>
    <property type="match status" value="2"/>
</dbReference>
<proteinExistence type="inferred from homology"/>
<comment type="catalytic activity">
    <reaction evidence="7">
        <text>benzylamine + O2 + H2O = benzaldehyde + H2O2 + NH4(+)</text>
        <dbReference type="Rhea" id="RHEA:59424"/>
        <dbReference type="ChEBI" id="CHEBI:15377"/>
        <dbReference type="ChEBI" id="CHEBI:15379"/>
        <dbReference type="ChEBI" id="CHEBI:16240"/>
        <dbReference type="ChEBI" id="CHEBI:17169"/>
        <dbReference type="ChEBI" id="CHEBI:28938"/>
        <dbReference type="ChEBI" id="CHEBI:225238"/>
    </reaction>
    <physiologicalReaction direction="left-to-right" evidence="7">
        <dbReference type="Rhea" id="RHEA:59425"/>
    </physiologicalReaction>
</comment>
<evidence type="ECO:0000313" key="11">
    <source>
        <dbReference type="EMBL" id="KAH9422482.1"/>
    </source>
</evidence>
<dbReference type="Proteomes" id="UP000887458">
    <property type="component" value="Unassembled WGS sequence"/>
</dbReference>
<evidence type="ECO:0000256" key="6">
    <source>
        <dbReference type="ARBA" id="ARBA00048448"/>
    </source>
</evidence>
<dbReference type="Gene3D" id="6.10.250.130">
    <property type="match status" value="1"/>
</dbReference>
<gene>
    <name evidence="11" type="ORF">DERP_003158</name>
</gene>
<evidence type="ECO:0000256" key="1">
    <source>
        <dbReference type="ARBA" id="ARBA00001974"/>
    </source>
</evidence>
<dbReference type="SUPFAM" id="SSF54373">
    <property type="entry name" value="FAD-linked reductases, C-terminal domain"/>
    <property type="match status" value="2"/>
</dbReference>
<sequence length="1082" mass="124505">MPFVNECTNDSNRYNVIIIGAGLSGLYAANILNDYGITDYCVLEARDRIGGRLLTKQDEKVGWVDLGGSYVGPSQHYIQKLIKKLDIKTYKIDVQGKSVYMNQKQRYLHNGNELPSLSNKLIELEIRYVLKLMDEMSEQLPRDEPWKYSKAIEWDRQTLGQFLDKHCWSQEAKDFISIYIGCCTSCESYEQSLLWALWYIRQCDGLDTMYNVENAAQDSKIVGGTQQICQRLLQLIGDDKLKLSKPVVQIIVENEQHQSKPSLIQIKTMDGECLQCNYVIMAIPPVLVQKIHFQPSLPPIYNQMLQKFTMGSAIKCIVYYKEQFWRNNQQPSLNGNMLINCPQSYDGPITYTVDDTKPDGSYPAIVGFIIGDRARDMLQLSREERLNYICQSYSRAFNSSKALQPIHYEEKNWMAEQYTGGCFTGIGGPGFLTNYGPLLKQPLFDCIFPAGTETSTHWAGFMDGALQSGERAAFEILSRLNSSINIQKPVVCLKQQEFNKNNYNEPNSNSNRMKVDYYVNRFVNFSLSINQLITCKFSLKMSNNKIYDVIVIGGGISGLSAAKLLSTKYNDLDVAVLEARDRLGGRTFTVQNPNVKWVDLGGAYVGRGQNHLLRMIKEYNLKLYNVNEVENLVFYNQKKNQRYLFRFDEIPNMGLLARLDFYYIMRLMDEMGEQIPADEPWKSKNAEQWDQMTFKEFIEKNVWSKDIQNFMRIFICTCVTNEMYESSLLWFLWYIKQCGGTRSIFSTTYGGQEFKVHGGTNQISDCMAKSIGLDRVHLEQPVHYLEQRADHVLLRTVAGHEFRARYIIMAIAPILQQKIHYQPSLPPMRNQLIQRAPMGSVLKCIVYYRKRFWVDHNMCGSLVIFGENDIECPITYTLDDSKPDGTCPAIIGFMPADRARKLLDLTKEERLNLICKCYAKGFDCDDALEPVHYEEQNWMAEQYSGGCYTMVCAPGFLTRYGPYLRRPIGRIYFAGTETGWDWSGYMNGAIQSGERAAREILADMGRISPLEIDIPEPVSKEYPPVIIPSTWIERNGPSARSFITGASLTTIATTMFIVYFGWKRWEFYRYWNQYISAYIIEF</sequence>
<comment type="function">
    <text evidence="5">Catalyzes the oxidative deamination of primary and some secondary amines such as neurotransmitters, and exogenous amines including the tertiary amine, neurotoxin 1-methyl-4-phenyl-1,2,3,6-tetrahydropyridine (MPTP), with concomitant reduction of oxygen to hydrogen peroxide and participates in the metabolism of neuroactive and vasoactive amines in the central nervous system and peripheral tissues. Preferentially degrades benzylamine and phenylethylamine.</text>
</comment>
<feature type="transmembrane region" description="Helical" evidence="9">
    <location>
        <begin position="1042"/>
        <end position="1062"/>
    </location>
</feature>
<keyword evidence="4 9" id="KW-0560">Oxidoreductase</keyword>
<dbReference type="EC" id="1.4.3.-" evidence="9"/>
<dbReference type="PANTHER" id="PTHR43563">
    <property type="entry name" value="AMINE OXIDASE"/>
    <property type="match status" value="1"/>
</dbReference>
<evidence type="ECO:0000256" key="9">
    <source>
        <dbReference type="RuleBase" id="RU362067"/>
    </source>
</evidence>
<dbReference type="EMBL" id="NJHN03000036">
    <property type="protein sequence ID" value="KAH9422482.1"/>
    <property type="molecule type" value="Genomic_DNA"/>
</dbReference>
<evidence type="ECO:0000256" key="2">
    <source>
        <dbReference type="ARBA" id="ARBA00004362"/>
    </source>
</evidence>
<dbReference type="InterPro" id="IPR036188">
    <property type="entry name" value="FAD/NAD-bd_sf"/>
</dbReference>
<comment type="similarity">
    <text evidence="3 9">Belongs to the flavin monoamine oxidase family.</text>
</comment>
<evidence type="ECO:0000313" key="12">
    <source>
        <dbReference type="Proteomes" id="UP000887458"/>
    </source>
</evidence>
<comment type="caution">
    <text evidence="11">The sequence shown here is derived from an EMBL/GenBank/DDBJ whole genome shotgun (WGS) entry which is preliminary data.</text>
</comment>
<dbReference type="InterPro" id="IPR002937">
    <property type="entry name" value="Amino_oxidase"/>
</dbReference>
<keyword evidence="9" id="KW-0812">Transmembrane</keyword>
<dbReference type="PANTHER" id="PTHR43563:SF1">
    <property type="entry name" value="AMINE OXIDASE [FLAVIN-CONTAINING] B"/>
    <property type="match status" value="1"/>
</dbReference>
<name>A0ABQ8JIP5_DERPT</name>
<organism evidence="11 12">
    <name type="scientific">Dermatophagoides pteronyssinus</name>
    <name type="common">European house dust mite</name>
    <dbReference type="NCBI Taxonomy" id="6956"/>
    <lineage>
        <taxon>Eukaryota</taxon>
        <taxon>Metazoa</taxon>
        <taxon>Ecdysozoa</taxon>
        <taxon>Arthropoda</taxon>
        <taxon>Chelicerata</taxon>
        <taxon>Arachnida</taxon>
        <taxon>Acari</taxon>
        <taxon>Acariformes</taxon>
        <taxon>Sarcoptiformes</taxon>
        <taxon>Astigmata</taxon>
        <taxon>Psoroptidia</taxon>
        <taxon>Analgoidea</taxon>
        <taxon>Pyroglyphidae</taxon>
        <taxon>Dermatophagoidinae</taxon>
        <taxon>Dermatophagoides</taxon>
    </lineage>
</organism>
<dbReference type="InterPro" id="IPR050703">
    <property type="entry name" value="Flavin_MAO"/>
</dbReference>